<evidence type="ECO:0000313" key="2">
    <source>
        <dbReference type="EMBL" id="EJZ58265.1"/>
    </source>
</evidence>
<dbReference type="RefSeq" id="WP_003224871.1">
    <property type="nucleotide sequence ID" value="NZ_CM001561.1"/>
</dbReference>
<dbReference type="EMBL" id="CM001561">
    <property type="protein sequence ID" value="EJZ58265.1"/>
    <property type="molecule type" value="Genomic_DNA"/>
</dbReference>
<dbReference type="Proteomes" id="UP000006045">
    <property type="component" value="Chromosome"/>
</dbReference>
<dbReference type="OrthoDB" id="8736397at2"/>
<reference evidence="2 3" key="1">
    <citation type="submission" date="2012-08" db="EMBL/GenBank/DDBJ databases">
        <title>The genome of cave-isolated P. fluorescens strain R124 demonstrates phenotypic adaptation to the mineral environment.</title>
        <authorList>
            <person name="Barton M.D."/>
            <person name="Petronio M."/>
            <person name="Giarrizzo J.G."/>
            <person name="Bowling B.V."/>
            <person name="Barton H.A."/>
        </authorList>
    </citation>
    <scope>NUCLEOTIDE SEQUENCE [LARGE SCALE GENOMIC DNA]</scope>
    <source>
        <strain evidence="2 3">R124</strain>
    </source>
</reference>
<protein>
    <recommendedName>
        <fullName evidence="4">Integrase catalytic domain-containing protein</fullName>
    </recommendedName>
</protein>
<evidence type="ECO:0008006" key="4">
    <source>
        <dbReference type="Google" id="ProtNLM"/>
    </source>
</evidence>
<name>A0A7U9CR63_PSEFL</name>
<dbReference type="AlphaFoldDB" id="A0A7U9CR63"/>
<evidence type="ECO:0000256" key="1">
    <source>
        <dbReference type="SAM" id="MobiDB-lite"/>
    </source>
</evidence>
<sequence>MSTKITKEKVISIGYKKVDSSAMNEEDRELFLRRKKAIDMRLDGYTGREIREQTGISESELTRIFKRYTVILVEGVYLGEAGLVPHSRTRSNVRRKELPHKHTEAQGGLSGALSYTLGKYPKIAEKFVPEVFRKDFRFGYGSRYDKKHLCAFFCNICETEGVLADEWPLNQPRGASRTIRKYINEILESDFERAALATGGKLALTHSRAGTGRPPLFDNYDVFDLIEVDSYHVDAFFVLNITGDRRIKTKDVISRIWIIAAVCRRSNAVLAIKFVFSSEIRAQDLADLICEAYTGCWTPRQTLHVSGLEYSDLAGMPGYSIPALKNHTWGAVCLDNAMQHHANQVYELALHAIGFGINFGPLNQPARRSKVEALFERIASRVMHQIESTTGSSPESGRAESPEKAAIYYQIDVDDALEVMDVYTANYNSIPQGGLNKANSPLEVLLAYCNDRQTLLTTSSEAYLNSIALGSTTRTARVTGNTEKGIRPRIKLDQAIYTNPDLANSAGLIGTALTIRITPSDYRTVEAYLPSGIFFGVLTVEAAWRNIAHSVTTRRLVNRALYKREFEILEGENPLLAWRRHMRKHSSPANNRELQRLSVESRGQDTEAPMKDSAEIGGLQKTAVSERWKNLDILK</sequence>
<proteinExistence type="predicted"/>
<evidence type="ECO:0000313" key="3">
    <source>
        <dbReference type="Proteomes" id="UP000006045"/>
    </source>
</evidence>
<gene>
    <name evidence="2" type="ORF">I1A_002592</name>
</gene>
<feature type="region of interest" description="Disordered" evidence="1">
    <location>
        <begin position="587"/>
        <end position="616"/>
    </location>
</feature>
<accession>A0A7U9CR63</accession>
<organism evidence="2 3">
    <name type="scientific">Pseudomonas fluorescens R124</name>
    <dbReference type="NCBI Taxonomy" id="743713"/>
    <lineage>
        <taxon>Bacteria</taxon>
        <taxon>Pseudomonadati</taxon>
        <taxon>Pseudomonadota</taxon>
        <taxon>Gammaproteobacteria</taxon>
        <taxon>Pseudomonadales</taxon>
        <taxon>Pseudomonadaceae</taxon>
        <taxon>Pseudomonas</taxon>
    </lineage>
</organism>
<feature type="compositionally biased region" description="Basic and acidic residues" evidence="1">
    <location>
        <begin position="602"/>
        <end position="614"/>
    </location>
</feature>